<organism evidence="3 12">
    <name type="scientific">Rotaria sordida</name>
    <dbReference type="NCBI Taxonomy" id="392033"/>
    <lineage>
        <taxon>Eukaryota</taxon>
        <taxon>Metazoa</taxon>
        <taxon>Spiralia</taxon>
        <taxon>Gnathifera</taxon>
        <taxon>Rotifera</taxon>
        <taxon>Eurotatoria</taxon>
        <taxon>Bdelloidea</taxon>
        <taxon>Philodinida</taxon>
        <taxon>Philodinidae</taxon>
        <taxon>Rotaria</taxon>
    </lineage>
</organism>
<dbReference type="InterPro" id="IPR009846">
    <property type="entry name" value="SF3b5/RDS3-10"/>
</dbReference>
<sequence length="86" mass="10073">MGDRYNIHSQLEHLQSKYVGTGHADTSKWEWSSNIHRDTYASYLGHFDMLNHIALCENESKARVRFQLLKRMIQPCGPPHEKMDES</sequence>
<protein>
    <recommendedName>
        <fullName evidence="2">Splicing factor 3B subunit 5</fullName>
        <shortName evidence="2">SF3b5</shortName>
    </recommendedName>
</protein>
<keyword evidence="2" id="KW-0539">Nucleus</keyword>
<dbReference type="Proteomes" id="UP000663889">
    <property type="component" value="Unassembled WGS sequence"/>
</dbReference>
<dbReference type="Proteomes" id="UP000663854">
    <property type="component" value="Unassembled WGS sequence"/>
</dbReference>
<comment type="caution">
    <text evidence="3">The sequence shown here is derived from an EMBL/GenBank/DDBJ whole genome shotgun (WGS) entry which is preliminary data.</text>
</comment>
<dbReference type="EMBL" id="CAJNOT010001122">
    <property type="protein sequence ID" value="CAF1148884.1"/>
    <property type="molecule type" value="Genomic_DNA"/>
</dbReference>
<dbReference type="EMBL" id="CAJNOU010000915">
    <property type="protein sequence ID" value="CAF1115177.1"/>
    <property type="molecule type" value="Genomic_DNA"/>
</dbReference>
<evidence type="ECO:0000313" key="3">
    <source>
        <dbReference type="EMBL" id="CAF1107041.1"/>
    </source>
</evidence>
<dbReference type="EMBL" id="CAJOBE010003003">
    <property type="protein sequence ID" value="CAF3855807.1"/>
    <property type="molecule type" value="Genomic_DNA"/>
</dbReference>
<dbReference type="Proteomes" id="UP000663882">
    <property type="component" value="Unassembled WGS sequence"/>
</dbReference>
<evidence type="ECO:0000313" key="11">
    <source>
        <dbReference type="Proteomes" id="UP000663870"/>
    </source>
</evidence>
<comment type="similarity">
    <text evidence="1 2">Belongs to the SF3B5 family.</text>
</comment>
<evidence type="ECO:0000313" key="10">
    <source>
        <dbReference type="EMBL" id="CAF4006585.1"/>
    </source>
</evidence>
<evidence type="ECO:0000256" key="2">
    <source>
        <dbReference type="PIRNR" id="PIRNR037010"/>
    </source>
</evidence>
<dbReference type="Proteomes" id="UP000663823">
    <property type="component" value="Unassembled WGS sequence"/>
</dbReference>
<evidence type="ECO:0000313" key="7">
    <source>
        <dbReference type="EMBL" id="CAF1359336.1"/>
    </source>
</evidence>
<dbReference type="PIRSF" id="PIRSF037010">
    <property type="entry name" value="Splicing_factor_3B_subunit_5"/>
    <property type="match status" value="1"/>
</dbReference>
<dbReference type="Proteomes" id="UP000663870">
    <property type="component" value="Unassembled WGS sequence"/>
</dbReference>
<evidence type="ECO:0000313" key="9">
    <source>
        <dbReference type="EMBL" id="CAF3855807.1"/>
    </source>
</evidence>
<comment type="subcellular location">
    <subcellularLocation>
        <location evidence="2">Nucleus</location>
    </subcellularLocation>
</comment>
<dbReference type="GO" id="GO:0005686">
    <property type="term" value="C:U2 snRNP"/>
    <property type="evidence" value="ECO:0007669"/>
    <property type="project" value="UniProtKB-UniRule"/>
</dbReference>
<reference evidence="3" key="1">
    <citation type="submission" date="2021-02" db="EMBL/GenBank/DDBJ databases">
        <authorList>
            <person name="Nowell W R."/>
        </authorList>
    </citation>
    <scope>NUCLEOTIDE SEQUENCE</scope>
</reference>
<dbReference type="EMBL" id="CAJNOL010001436">
    <property type="protein sequence ID" value="CAF1359336.1"/>
    <property type="molecule type" value="Genomic_DNA"/>
</dbReference>
<dbReference type="OrthoDB" id="274726at2759"/>
<evidence type="ECO:0000313" key="6">
    <source>
        <dbReference type="EMBL" id="CAF1148884.1"/>
    </source>
</evidence>
<dbReference type="PANTHER" id="PTHR20978:SF0">
    <property type="entry name" value="SPLICING FACTOR 3B SUBUNIT 5"/>
    <property type="match status" value="1"/>
</dbReference>
<evidence type="ECO:0000313" key="8">
    <source>
        <dbReference type="EMBL" id="CAF3574071.1"/>
    </source>
</evidence>
<keyword evidence="11" id="KW-1185">Reference proteome</keyword>
<keyword evidence="2" id="KW-0507">mRNA processing</keyword>
<dbReference type="Proteomes" id="UP000663836">
    <property type="component" value="Unassembled WGS sequence"/>
</dbReference>
<dbReference type="EMBL" id="CAJOBD010004736">
    <property type="protein sequence ID" value="CAF4006585.1"/>
    <property type="molecule type" value="Genomic_DNA"/>
</dbReference>
<keyword evidence="2" id="KW-0508">mRNA splicing</keyword>
<dbReference type="EMBL" id="CAJNOH010000837">
    <property type="protein sequence ID" value="CAF1133756.1"/>
    <property type="molecule type" value="Genomic_DNA"/>
</dbReference>
<gene>
    <name evidence="9" type="ORF">FNK824_LOCUS18188</name>
    <name evidence="10" type="ORF">JBS370_LOCUS26589</name>
    <name evidence="7" type="ORF">JXQ802_LOCUS32534</name>
    <name evidence="8" type="ORF">OTI717_LOCUS5460</name>
    <name evidence="5" type="ORF">PYM288_LOCUS21353</name>
    <name evidence="3" type="ORF">RFH988_LOCUS19628</name>
    <name evidence="4" type="ORF">SEV965_LOCUS16600</name>
    <name evidence="6" type="ORF">ZHD862_LOCUS20056</name>
</gene>
<dbReference type="GO" id="GO:0000398">
    <property type="term" value="P:mRNA splicing, via spliceosome"/>
    <property type="evidence" value="ECO:0007669"/>
    <property type="project" value="UniProtKB-UniRule"/>
</dbReference>
<accession>A0A814PJY6</accession>
<name>A0A814PJY6_9BILA</name>
<dbReference type="AlphaFoldDB" id="A0A814PJY6"/>
<evidence type="ECO:0000313" key="12">
    <source>
        <dbReference type="Proteomes" id="UP000663882"/>
    </source>
</evidence>
<keyword evidence="2" id="KW-0747">Spliceosome</keyword>
<dbReference type="EMBL" id="CAJNOO010001161">
    <property type="protein sequence ID" value="CAF1107041.1"/>
    <property type="molecule type" value="Genomic_DNA"/>
</dbReference>
<dbReference type="Proteomes" id="UP000663864">
    <property type="component" value="Unassembled WGS sequence"/>
</dbReference>
<dbReference type="InterPro" id="IPR017089">
    <property type="entry name" value="Splicing_factor_3B_subunit_5"/>
</dbReference>
<dbReference type="EMBL" id="CAJOAX010000357">
    <property type="protein sequence ID" value="CAF3574071.1"/>
    <property type="molecule type" value="Genomic_DNA"/>
</dbReference>
<dbReference type="Pfam" id="PF07189">
    <property type="entry name" value="SF3b10"/>
    <property type="match status" value="1"/>
</dbReference>
<dbReference type="PANTHER" id="PTHR20978">
    <property type="entry name" value="SPLICING FACTOR 3B SUBUNIT 5"/>
    <property type="match status" value="1"/>
</dbReference>
<evidence type="ECO:0000313" key="5">
    <source>
        <dbReference type="EMBL" id="CAF1133756.1"/>
    </source>
</evidence>
<evidence type="ECO:0000313" key="4">
    <source>
        <dbReference type="EMBL" id="CAF1115177.1"/>
    </source>
</evidence>
<dbReference type="Proteomes" id="UP000663874">
    <property type="component" value="Unassembled WGS sequence"/>
</dbReference>
<dbReference type="GO" id="GO:0071011">
    <property type="term" value="C:precatalytic spliceosome"/>
    <property type="evidence" value="ECO:0007669"/>
    <property type="project" value="UniProtKB-UniRule"/>
</dbReference>
<evidence type="ECO:0000256" key="1">
    <source>
        <dbReference type="ARBA" id="ARBA00009568"/>
    </source>
</evidence>
<proteinExistence type="inferred from homology"/>